<dbReference type="AlphaFoldDB" id="A0A8J8SYL2"/>
<accession>A0A8J8SYL2</accession>
<keyword evidence="2" id="KW-1185">Reference proteome</keyword>
<name>A0A8J8SYL2_HALGN</name>
<gene>
    <name evidence="1" type="ORF">FGO68_gene1700</name>
</gene>
<evidence type="ECO:0000313" key="2">
    <source>
        <dbReference type="Proteomes" id="UP000785679"/>
    </source>
</evidence>
<reference evidence="1" key="1">
    <citation type="submission" date="2019-06" db="EMBL/GenBank/DDBJ databases">
        <authorList>
            <person name="Zheng W."/>
        </authorList>
    </citation>
    <scope>NUCLEOTIDE SEQUENCE</scope>
    <source>
        <strain evidence="1">QDHG01</strain>
    </source>
</reference>
<protein>
    <submittedName>
        <fullName evidence="1">Uncharacterized protein</fullName>
    </submittedName>
</protein>
<comment type="caution">
    <text evidence="1">The sequence shown here is derived from an EMBL/GenBank/DDBJ whole genome shotgun (WGS) entry which is preliminary data.</text>
</comment>
<dbReference type="EMBL" id="RRYP01016511">
    <property type="protein sequence ID" value="TNV75048.1"/>
    <property type="molecule type" value="Genomic_DNA"/>
</dbReference>
<organism evidence="1 2">
    <name type="scientific">Halteria grandinella</name>
    <dbReference type="NCBI Taxonomy" id="5974"/>
    <lineage>
        <taxon>Eukaryota</taxon>
        <taxon>Sar</taxon>
        <taxon>Alveolata</taxon>
        <taxon>Ciliophora</taxon>
        <taxon>Intramacronucleata</taxon>
        <taxon>Spirotrichea</taxon>
        <taxon>Stichotrichia</taxon>
        <taxon>Sporadotrichida</taxon>
        <taxon>Halteriidae</taxon>
        <taxon>Halteria</taxon>
    </lineage>
</organism>
<sequence length="140" mass="16636">MKKRLNKQCLKVHLNCCYKYQKSIKLLLFLYKEMDKILSMYNLFEFIVKITILQDQVNPHWPAQIFHRVLHSNHLFFPPSIADQLRNRDIFHLTFQLCIIPQTVRLNSQILFLLAFPSLLQKNSFYLSLQPSQGLSLLSN</sequence>
<dbReference type="Proteomes" id="UP000785679">
    <property type="component" value="Unassembled WGS sequence"/>
</dbReference>
<evidence type="ECO:0000313" key="1">
    <source>
        <dbReference type="EMBL" id="TNV75048.1"/>
    </source>
</evidence>
<proteinExistence type="predicted"/>